<dbReference type="STRING" id="569365.A0A0D2ACH4"/>
<keyword evidence="4" id="KW-1185">Reference proteome</keyword>
<dbReference type="CDD" id="cd08243">
    <property type="entry name" value="quinone_oxidoreductase_like_1"/>
    <property type="match status" value="1"/>
</dbReference>
<dbReference type="RefSeq" id="XP_016242713.1">
    <property type="nucleotide sequence ID" value="XM_016399901.1"/>
</dbReference>
<dbReference type="OrthoDB" id="1696305at2759"/>
<dbReference type="PANTHER" id="PTHR44154:SF1">
    <property type="entry name" value="QUINONE OXIDOREDUCTASE"/>
    <property type="match status" value="1"/>
</dbReference>
<evidence type="ECO:0000259" key="2">
    <source>
        <dbReference type="SMART" id="SM00829"/>
    </source>
</evidence>
<dbReference type="InterPro" id="IPR013154">
    <property type="entry name" value="ADH-like_N"/>
</dbReference>
<dbReference type="VEuPathDB" id="FungiDB:PV07_12380"/>
<dbReference type="InterPro" id="IPR051603">
    <property type="entry name" value="Zinc-ADH_QOR/CCCR"/>
</dbReference>
<dbReference type="InterPro" id="IPR011032">
    <property type="entry name" value="GroES-like_sf"/>
</dbReference>
<dbReference type="Pfam" id="PF13602">
    <property type="entry name" value="ADH_zinc_N_2"/>
    <property type="match status" value="1"/>
</dbReference>
<dbReference type="SUPFAM" id="SSF51735">
    <property type="entry name" value="NAD(P)-binding Rossmann-fold domains"/>
    <property type="match status" value="1"/>
</dbReference>
<dbReference type="Gene3D" id="3.40.50.720">
    <property type="entry name" value="NAD(P)-binding Rossmann-like Domain"/>
    <property type="match status" value="1"/>
</dbReference>
<dbReference type="AlphaFoldDB" id="A0A0D2ACH4"/>
<dbReference type="PANTHER" id="PTHR44154">
    <property type="entry name" value="QUINONE OXIDOREDUCTASE"/>
    <property type="match status" value="1"/>
</dbReference>
<evidence type="ECO:0000313" key="3">
    <source>
        <dbReference type="EMBL" id="KIW22497.1"/>
    </source>
</evidence>
<dbReference type="Gene3D" id="3.90.180.10">
    <property type="entry name" value="Medium-chain alcohol dehydrogenases, catalytic domain"/>
    <property type="match status" value="1"/>
</dbReference>
<dbReference type="SUPFAM" id="SSF50129">
    <property type="entry name" value="GroES-like"/>
    <property type="match status" value="1"/>
</dbReference>
<dbReference type="InterPro" id="IPR020843">
    <property type="entry name" value="ER"/>
</dbReference>
<gene>
    <name evidence="3" type="ORF">PV07_12380</name>
</gene>
<dbReference type="EMBL" id="KN847047">
    <property type="protein sequence ID" value="KIW22497.1"/>
    <property type="molecule type" value="Genomic_DNA"/>
</dbReference>
<organism evidence="3 4">
    <name type="scientific">Cladophialophora immunda</name>
    <dbReference type="NCBI Taxonomy" id="569365"/>
    <lineage>
        <taxon>Eukaryota</taxon>
        <taxon>Fungi</taxon>
        <taxon>Dikarya</taxon>
        <taxon>Ascomycota</taxon>
        <taxon>Pezizomycotina</taxon>
        <taxon>Eurotiomycetes</taxon>
        <taxon>Chaetothyriomycetidae</taxon>
        <taxon>Chaetothyriales</taxon>
        <taxon>Herpotrichiellaceae</taxon>
        <taxon>Cladophialophora</taxon>
    </lineage>
</organism>
<dbReference type="GeneID" id="27351574"/>
<name>A0A0D2ACH4_9EURO</name>
<sequence length="345" mass="37092">MATTMKAVVIHEAGGPEVLKIEQLSIPTPKEDEVLIHIKAFGLNRSELFTRQGYSPGVKFPRVLGIEAAGVVEKCPGGKFKVGQKVASAMGGMGRDFDGGYAEYTCVKADNTQALDTDLDWAIVGAVPEMLQTSYGCLFKALKLRSEDRLLIRGGTTSIGLAAAAIAKNHGCFVAGTTRNAGKATAELMHKSGIDQVFIDDGHVAEQVKNNKFDKVLELVGTTTLRDSLRCAVGGGIVCMAGIVGKYSTALYFVLSRADDNLSGNSWTMESLSPMELIPHTVCLTVYSGGPDEFKETPLNDLLKQIERGTLPIQIGRVFKLDQIVEAHDTMEKNLARGKIVVLTD</sequence>
<reference evidence="3 4" key="1">
    <citation type="submission" date="2015-01" db="EMBL/GenBank/DDBJ databases">
        <title>The Genome Sequence of Cladophialophora immunda CBS83496.</title>
        <authorList>
            <consortium name="The Broad Institute Genomics Platform"/>
            <person name="Cuomo C."/>
            <person name="de Hoog S."/>
            <person name="Gorbushina A."/>
            <person name="Stielow B."/>
            <person name="Teixiera M."/>
            <person name="Abouelleil A."/>
            <person name="Chapman S.B."/>
            <person name="Priest M."/>
            <person name="Young S.K."/>
            <person name="Wortman J."/>
            <person name="Nusbaum C."/>
            <person name="Birren B."/>
        </authorList>
    </citation>
    <scope>NUCLEOTIDE SEQUENCE [LARGE SCALE GENOMIC DNA]</scope>
    <source>
        <strain evidence="3 4">CBS 83496</strain>
    </source>
</reference>
<proteinExistence type="predicted"/>
<evidence type="ECO:0000256" key="1">
    <source>
        <dbReference type="ARBA" id="ARBA00022857"/>
    </source>
</evidence>
<dbReference type="Proteomes" id="UP000054466">
    <property type="component" value="Unassembled WGS sequence"/>
</dbReference>
<evidence type="ECO:0000313" key="4">
    <source>
        <dbReference type="Proteomes" id="UP000054466"/>
    </source>
</evidence>
<feature type="domain" description="Enoyl reductase (ER)" evidence="2">
    <location>
        <begin position="14"/>
        <end position="342"/>
    </location>
</feature>
<dbReference type="SMART" id="SM00829">
    <property type="entry name" value="PKS_ER"/>
    <property type="match status" value="1"/>
</dbReference>
<keyword evidence="1" id="KW-0521">NADP</keyword>
<dbReference type="Pfam" id="PF08240">
    <property type="entry name" value="ADH_N"/>
    <property type="match status" value="1"/>
</dbReference>
<dbReference type="GO" id="GO:0016491">
    <property type="term" value="F:oxidoreductase activity"/>
    <property type="evidence" value="ECO:0007669"/>
    <property type="project" value="InterPro"/>
</dbReference>
<dbReference type="InterPro" id="IPR036291">
    <property type="entry name" value="NAD(P)-bd_dom_sf"/>
</dbReference>
<protein>
    <recommendedName>
        <fullName evidence="2">Enoyl reductase (ER) domain-containing protein</fullName>
    </recommendedName>
</protein>
<accession>A0A0D2ACH4</accession>